<dbReference type="FunFam" id="1.10.10.10:FF:000214">
    <property type="entry name" value="Methylated-DNA--protein-cysteine methyltransferase"/>
    <property type="match status" value="1"/>
</dbReference>
<comment type="catalytic activity">
    <reaction evidence="1">
        <text>a 4-O-methyl-thymidine in DNA + L-cysteinyl-[protein] = a thymidine in DNA + S-methyl-L-cysteinyl-[protein]</text>
        <dbReference type="Rhea" id="RHEA:53428"/>
        <dbReference type="Rhea" id="RHEA-COMP:10131"/>
        <dbReference type="Rhea" id="RHEA-COMP:10132"/>
        <dbReference type="Rhea" id="RHEA-COMP:13555"/>
        <dbReference type="Rhea" id="RHEA-COMP:13556"/>
        <dbReference type="ChEBI" id="CHEBI:29950"/>
        <dbReference type="ChEBI" id="CHEBI:82612"/>
        <dbReference type="ChEBI" id="CHEBI:137386"/>
        <dbReference type="ChEBI" id="CHEBI:137387"/>
        <dbReference type="EC" id="2.1.1.63"/>
    </reaction>
</comment>
<dbReference type="PANTHER" id="PTHR10815:SF13">
    <property type="entry name" value="METHYLATED-DNA--PROTEIN-CYSTEINE METHYLTRANSFERASE"/>
    <property type="match status" value="1"/>
</dbReference>
<dbReference type="SUPFAM" id="SSF46767">
    <property type="entry name" value="Methylated DNA-protein cysteine methyltransferase, C-terminal domain"/>
    <property type="match status" value="1"/>
</dbReference>
<comment type="caution">
    <text evidence="10">The sequence shown here is derived from an EMBL/GenBank/DDBJ whole genome shotgun (WGS) entry which is preliminary data.</text>
</comment>
<name>A0A644TMJ1_9ZZZZ</name>
<dbReference type="InterPro" id="IPR036388">
    <property type="entry name" value="WH-like_DNA-bd_sf"/>
</dbReference>
<dbReference type="PROSITE" id="PS00374">
    <property type="entry name" value="MGMT"/>
    <property type="match status" value="1"/>
</dbReference>
<reference evidence="10" key="1">
    <citation type="submission" date="2019-08" db="EMBL/GenBank/DDBJ databases">
        <authorList>
            <person name="Kucharzyk K."/>
            <person name="Murdoch R.W."/>
            <person name="Higgins S."/>
            <person name="Loffler F."/>
        </authorList>
    </citation>
    <scope>NUCLEOTIDE SEQUENCE</scope>
</reference>
<dbReference type="GO" id="GO:0006281">
    <property type="term" value="P:DNA repair"/>
    <property type="evidence" value="ECO:0007669"/>
    <property type="project" value="UniProtKB-KW"/>
</dbReference>
<evidence type="ECO:0000313" key="10">
    <source>
        <dbReference type="EMBL" id="MPL67879.1"/>
    </source>
</evidence>
<evidence type="ECO:0000256" key="1">
    <source>
        <dbReference type="ARBA" id="ARBA00001286"/>
    </source>
</evidence>
<dbReference type="EC" id="2.1.1.63" evidence="3"/>
<evidence type="ECO:0000256" key="4">
    <source>
        <dbReference type="ARBA" id="ARBA00022603"/>
    </source>
</evidence>
<dbReference type="InterPro" id="IPR001497">
    <property type="entry name" value="MethylDNA_cys_MeTrfase_AS"/>
</dbReference>
<dbReference type="PANTHER" id="PTHR10815">
    <property type="entry name" value="METHYLATED-DNA--PROTEIN-CYSTEINE METHYLTRANSFERASE"/>
    <property type="match status" value="1"/>
</dbReference>
<dbReference type="InterPro" id="IPR036217">
    <property type="entry name" value="MethylDNA_cys_MeTrfase_DNAb"/>
</dbReference>
<comment type="catalytic activity">
    <reaction evidence="8">
        <text>a 6-O-methyl-2'-deoxyguanosine in DNA + L-cysteinyl-[protein] = S-methyl-L-cysteinyl-[protein] + a 2'-deoxyguanosine in DNA</text>
        <dbReference type="Rhea" id="RHEA:24000"/>
        <dbReference type="Rhea" id="RHEA-COMP:10131"/>
        <dbReference type="Rhea" id="RHEA-COMP:10132"/>
        <dbReference type="Rhea" id="RHEA-COMP:11367"/>
        <dbReference type="Rhea" id="RHEA-COMP:11368"/>
        <dbReference type="ChEBI" id="CHEBI:29950"/>
        <dbReference type="ChEBI" id="CHEBI:82612"/>
        <dbReference type="ChEBI" id="CHEBI:85445"/>
        <dbReference type="ChEBI" id="CHEBI:85448"/>
        <dbReference type="EC" id="2.1.1.63"/>
    </reaction>
</comment>
<evidence type="ECO:0000256" key="3">
    <source>
        <dbReference type="ARBA" id="ARBA00011918"/>
    </source>
</evidence>
<keyword evidence="4 10" id="KW-0489">Methyltransferase</keyword>
<keyword evidence="5 10" id="KW-0808">Transferase</keyword>
<evidence type="ECO:0000256" key="2">
    <source>
        <dbReference type="ARBA" id="ARBA00008711"/>
    </source>
</evidence>
<protein>
    <recommendedName>
        <fullName evidence="3">methylated-DNA--[protein]-cysteine S-methyltransferase</fullName>
        <ecNumber evidence="3">2.1.1.63</ecNumber>
    </recommendedName>
</protein>
<proteinExistence type="inferred from homology"/>
<gene>
    <name evidence="10" type="primary">ogt_5</name>
    <name evidence="10" type="ORF">SDC9_13582</name>
</gene>
<keyword evidence="7" id="KW-0234">DNA repair</keyword>
<evidence type="ECO:0000256" key="8">
    <source>
        <dbReference type="ARBA" id="ARBA00049348"/>
    </source>
</evidence>
<evidence type="ECO:0000256" key="5">
    <source>
        <dbReference type="ARBA" id="ARBA00022679"/>
    </source>
</evidence>
<dbReference type="Pfam" id="PF01035">
    <property type="entry name" value="DNA_binding_1"/>
    <property type="match status" value="1"/>
</dbReference>
<accession>A0A644TMJ1</accession>
<keyword evidence="6" id="KW-0227">DNA damage</keyword>
<comment type="similarity">
    <text evidence="2">Belongs to the MGMT family.</text>
</comment>
<dbReference type="GO" id="GO:0003908">
    <property type="term" value="F:methylated-DNA-[protein]-cysteine S-methyltransferase activity"/>
    <property type="evidence" value="ECO:0007669"/>
    <property type="project" value="UniProtKB-EC"/>
</dbReference>
<evidence type="ECO:0000256" key="7">
    <source>
        <dbReference type="ARBA" id="ARBA00023204"/>
    </source>
</evidence>
<dbReference type="AlphaFoldDB" id="A0A644TMJ1"/>
<sequence>MKLPSEYSTFLTDWGYIIAVWSNSGLWELSFPRLTVEAAAGDIDTRLEDIQPNDDMSAAAALKFELNLYFRGFNTPFTVPVDWRGYTPFQTAVLKLTAGLCYGKITTYGAVAGHVGCPKAARAVGGALHINRTPIIVPCHRVVGSNGKLTGFGGGLEMKKALLILEKGIASASSKRI</sequence>
<dbReference type="NCBIfam" id="TIGR00589">
    <property type="entry name" value="ogt"/>
    <property type="match status" value="1"/>
</dbReference>
<dbReference type="Gene3D" id="1.10.10.10">
    <property type="entry name" value="Winged helix-like DNA-binding domain superfamily/Winged helix DNA-binding domain"/>
    <property type="match status" value="1"/>
</dbReference>
<feature type="domain" description="Methylated-DNA-[protein]-cysteine S-methyltransferase DNA binding" evidence="9">
    <location>
        <begin position="88"/>
        <end position="167"/>
    </location>
</feature>
<dbReference type="EMBL" id="VSSQ01000039">
    <property type="protein sequence ID" value="MPL67879.1"/>
    <property type="molecule type" value="Genomic_DNA"/>
</dbReference>
<dbReference type="GO" id="GO:0032259">
    <property type="term" value="P:methylation"/>
    <property type="evidence" value="ECO:0007669"/>
    <property type="project" value="UniProtKB-KW"/>
</dbReference>
<organism evidence="10">
    <name type="scientific">bioreactor metagenome</name>
    <dbReference type="NCBI Taxonomy" id="1076179"/>
    <lineage>
        <taxon>unclassified sequences</taxon>
        <taxon>metagenomes</taxon>
        <taxon>ecological metagenomes</taxon>
    </lineage>
</organism>
<dbReference type="CDD" id="cd06445">
    <property type="entry name" value="ATase"/>
    <property type="match status" value="1"/>
</dbReference>
<dbReference type="InterPro" id="IPR014048">
    <property type="entry name" value="MethylDNA_cys_MeTrfase_DNA-bd"/>
</dbReference>
<evidence type="ECO:0000256" key="6">
    <source>
        <dbReference type="ARBA" id="ARBA00022763"/>
    </source>
</evidence>
<evidence type="ECO:0000259" key="9">
    <source>
        <dbReference type="Pfam" id="PF01035"/>
    </source>
</evidence>